<dbReference type="Pfam" id="PF01323">
    <property type="entry name" value="DSBA"/>
    <property type="match status" value="1"/>
</dbReference>
<comment type="subcellular location">
    <subcellularLocation>
        <location evidence="1">Periplasm</location>
    </subcellularLocation>
</comment>
<dbReference type="RefSeq" id="WP_183968217.1">
    <property type="nucleotide sequence ID" value="NZ_BAABEW010000019.1"/>
</dbReference>
<feature type="domain" description="Thioredoxin" evidence="9">
    <location>
        <begin position="28"/>
        <end position="209"/>
    </location>
</feature>
<sequence length="216" mass="23752">MTEPKDLATRRFLKTIAGGAVALVASPLLAQQKAAEFRAVNPPQPTDAPGKVEVLEFFWYGCPHCNSLEPMLKDWAAKLPADVSFRKIHVGLGPSWVPHQQLFYTLESMGKADSLGSVVFNAIHVERNMLSRPEAMADLLAKHGVDRKLFTDTYQSFAVRTRMRKASAVAEAYGLDGVPAFGVNGKWFTSPSMAGGNAQALRVLEQLIERERRGAR</sequence>
<evidence type="ECO:0000313" key="11">
    <source>
        <dbReference type="Proteomes" id="UP000532440"/>
    </source>
</evidence>
<accession>A0A7W8HIB1</accession>
<feature type="chain" id="PRO_5031480140" description="Thiol:disulfide interchange protein DsbA" evidence="8">
    <location>
        <begin position="31"/>
        <end position="216"/>
    </location>
</feature>
<dbReference type="InterPro" id="IPR001853">
    <property type="entry name" value="DSBA-like_thioredoxin_dom"/>
</dbReference>
<keyword evidence="7" id="KW-0676">Redox-active center</keyword>
<dbReference type="PROSITE" id="PS51318">
    <property type="entry name" value="TAT"/>
    <property type="match status" value="1"/>
</dbReference>
<dbReference type="PROSITE" id="PS51352">
    <property type="entry name" value="THIOREDOXIN_2"/>
    <property type="match status" value="1"/>
</dbReference>
<dbReference type="InterPro" id="IPR006311">
    <property type="entry name" value="TAT_signal"/>
</dbReference>
<evidence type="ECO:0000313" key="10">
    <source>
        <dbReference type="EMBL" id="MBB5272567.1"/>
    </source>
</evidence>
<comment type="caution">
    <text evidence="10">The sequence shown here is derived from an EMBL/GenBank/DDBJ whole genome shotgun (WGS) entry which is preliminary data.</text>
</comment>
<dbReference type="GO" id="GO:0042597">
    <property type="term" value="C:periplasmic space"/>
    <property type="evidence" value="ECO:0007669"/>
    <property type="project" value="UniProtKB-SubCell"/>
</dbReference>
<dbReference type="GO" id="GO:0015036">
    <property type="term" value="F:disulfide oxidoreductase activity"/>
    <property type="evidence" value="ECO:0007669"/>
    <property type="project" value="UniProtKB-ARBA"/>
</dbReference>
<dbReference type="SUPFAM" id="SSF52833">
    <property type="entry name" value="Thioredoxin-like"/>
    <property type="match status" value="1"/>
</dbReference>
<comment type="similarity">
    <text evidence="2">Belongs to the thioredoxin family. DsbA subfamily.</text>
</comment>
<proteinExistence type="inferred from homology"/>
<name>A0A7W8HIB1_9BURK</name>
<dbReference type="InterPro" id="IPR050824">
    <property type="entry name" value="Thiol_disulfide_DsbA"/>
</dbReference>
<dbReference type="CDD" id="cd03019">
    <property type="entry name" value="DsbA_DsbA"/>
    <property type="match status" value="1"/>
</dbReference>
<organism evidence="10 11">
    <name type="scientific">Quisquiliibacterium transsilvanicum</name>
    <dbReference type="NCBI Taxonomy" id="1549638"/>
    <lineage>
        <taxon>Bacteria</taxon>
        <taxon>Pseudomonadati</taxon>
        <taxon>Pseudomonadota</taxon>
        <taxon>Betaproteobacteria</taxon>
        <taxon>Burkholderiales</taxon>
        <taxon>Burkholderiaceae</taxon>
        <taxon>Quisquiliibacterium</taxon>
    </lineage>
</organism>
<evidence type="ECO:0000256" key="6">
    <source>
        <dbReference type="ARBA" id="ARBA00023157"/>
    </source>
</evidence>
<evidence type="ECO:0000256" key="5">
    <source>
        <dbReference type="ARBA" id="ARBA00022764"/>
    </source>
</evidence>
<dbReference type="InterPro" id="IPR023205">
    <property type="entry name" value="DsbA/DsbL"/>
</dbReference>
<dbReference type="AlphaFoldDB" id="A0A7W8HIB1"/>
<evidence type="ECO:0000256" key="3">
    <source>
        <dbReference type="ARBA" id="ARBA00013831"/>
    </source>
</evidence>
<evidence type="ECO:0000256" key="1">
    <source>
        <dbReference type="ARBA" id="ARBA00004418"/>
    </source>
</evidence>
<keyword evidence="6" id="KW-1015">Disulfide bond</keyword>
<dbReference type="Gene3D" id="3.40.30.10">
    <property type="entry name" value="Glutaredoxin"/>
    <property type="match status" value="1"/>
</dbReference>
<evidence type="ECO:0000259" key="9">
    <source>
        <dbReference type="PROSITE" id="PS51352"/>
    </source>
</evidence>
<dbReference type="PROSITE" id="PS00194">
    <property type="entry name" value="THIOREDOXIN_1"/>
    <property type="match status" value="1"/>
</dbReference>
<evidence type="ECO:0000256" key="8">
    <source>
        <dbReference type="SAM" id="SignalP"/>
    </source>
</evidence>
<dbReference type="InterPro" id="IPR013766">
    <property type="entry name" value="Thioredoxin_domain"/>
</dbReference>
<protein>
    <recommendedName>
        <fullName evidence="3">Thiol:disulfide interchange protein DsbA</fullName>
    </recommendedName>
</protein>
<evidence type="ECO:0000256" key="2">
    <source>
        <dbReference type="ARBA" id="ARBA00005791"/>
    </source>
</evidence>
<gene>
    <name evidence="10" type="ORF">HNQ70_002590</name>
</gene>
<evidence type="ECO:0000256" key="4">
    <source>
        <dbReference type="ARBA" id="ARBA00022729"/>
    </source>
</evidence>
<evidence type="ECO:0000256" key="7">
    <source>
        <dbReference type="ARBA" id="ARBA00023284"/>
    </source>
</evidence>
<dbReference type="Proteomes" id="UP000532440">
    <property type="component" value="Unassembled WGS sequence"/>
</dbReference>
<dbReference type="InterPro" id="IPR017937">
    <property type="entry name" value="Thioredoxin_CS"/>
</dbReference>
<keyword evidence="11" id="KW-1185">Reference proteome</keyword>
<keyword evidence="5" id="KW-0574">Periplasm</keyword>
<dbReference type="PANTHER" id="PTHR35891">
    <property type="entry name" value="THIOL:DISULFIDE INTERCHANGE PROTEIN DSBA"/>
    <property type="match status" value="1"/>
</dbReference>
<dbReference type="PANTHER" id="PTHR35891:SF3">
    <property type="entry name" value="THIOL:DISULFIDE INTERCHANGE PROTEIN DSBL"/>
    <property type="match status" value="1"/>
</dbReference>
<dbReference type="EMBL" id="JACHGB010000005">
    <property type="protein sequence ID" value="MBB5272567.1"/>
    <property type="molecule type" value="Genomic_DNA"/>
</dbReference>
<reference evidence="10 11" key="1">
    <citation type="submission" date="2020-08" db="EMBL/GenBank/DDBJ databases">
        <title>Genomic Encyclopedia of Type Strains, Phase IV (KMG-IV): sequencing the most valuable type-strain genomes for metagenomic binning, comparative biology and taxonomic classification.</title>
        <authorList>
            <person name="Goeker M."/>
        </authorList>
    </citation>
    <scope>NUCLEOTIDE SEQUENCE [LARGE SCALE GENOMIC DNA]</scope>
    <source>
        <strain evidence="10 11">DSM 29781</strain>
    </source>
</reference>
<dbReference type="InterPro" id="IPR036249">
    <property type="entry name" value="Thioredoxin-like_sf"/>
</dbReference>
<feature type="signal peptide" evidence="8">
    <location>
        <begin position="1"/>
        <end position="30"/>
    </location>
</feature>
<keyword evidence="4 8" id="KW-0732">Signal</keyword>